<reference evidence="2" key="1">
    <citation type="journal article" date="2022" name="bioRxiv">
        <title>Sequencing and chromosome-scale assembly of the giantPleurodeles waltlgenome.</title>
        <authorList>
            <person name="Brown T."/>
            <person name="Elewa A."/>
            <person name="Iarovenko S."/>
            <person name="Subramanian E."/>
            <person name="Araus A.J."/>
            <person name="Petzold A."/>
            <person name="Susuki M."/>
            <person name="Suzuki K.-i.T."/>
            <person name="Hayashi T."/>
            <person name="Toyoda A."/>
            <person name="Oliveira C."/>
            <person name="Osipova E."/>
            <person name="Leigh N.D."/>
            <person name="Simon A."/>
            <person name="Yun M.H."/>
        </authorList>
    </citation>
    <scope>NUCLEOTIDE SEQUENCE</scope>
    <source>
        <strain evidence="2">20211129_DDA</strain>
        <tissue evidence="2">Liver</tissue>
    </source>
</reference>
<proteinExistence type="predicted"/>
<evidence type="ECO:0000313" key="3">
    <source>
        <dbReference type="Proteomes" id="UP001066276"/>
    </source>
</evidence>
<feature type="region of interest" description="Disordered" evidence="1">
    <location>
        <begin position="42"/>
        <end position="72"/>
    </location>
</feature>
<dbReference type="Proteomes" id="UP001066276">
    <property type="component" value="Chromosome 5"/>
</dbReference>
<evidence type="ECO:0000313" key="2">
    <source>
        <dbReference type="EMBL" id="KAJ1151773.1"/>
    </source>
</evidence>
<organism evidence="2 3">
    <name type="scientific">Pleurodeles waltl</name>
    <name type="common">Iberian ribbed newt</name>
    <dbReference type="NCBI Taxonomy" id="8319"/>
    <lineage>
        <taxon>Eukaryota</taxon>
        <taxon>Metazoa</taxon>
        <taxon>Chordata</taxon>
        <taxon>Craniata</taxon>
        <taxon>Vertebrata</taxon>
        <taxon>Euteleostomi</taxon>
        <taxon>Amphibia</taxon>
        <taxon>Batrachia</taxon>
        <taxon>Caudata</taxon>
        <taxon>Salamandroidea</taxon>
        <taxon>Salamandridae</taxon>
        <taxon>Pleurodelinae</taxon>
        <taxon>Pleurodeles</taxon>
    </lineage>
</organism>
<protein>
    <submittedName>
        <fullName evidence="2">Uncharacterized protein</fullName>
    </submittedName>
</protein>
<dbReference type="AlphaFoldDB" id="A0AAV7RLN8"/>
<accession>A0AAV7RLN8</accession>
<dbReference type="EMBL" id="JANPWB010000009">
    <property type="protein sequence ID" value="KAJ1151773.1"/>
    <property type="molecule type" value="Genomic_DNA"/>
</dbReference>
<evidence type="ECO:0000256" key="1">
    <source>
        <dbReference type="SAM" id="MobiDB-lite"/>
    </source>
</evidence>
<comment type="caution">
    <text evidence="2">The sequence shown here is derived from an EMBL/GenBank/DDBJ whole genome shotgun (WGS) entry which is preliminary data.</text>
</comment>
<keyword evidence="3" id="KW-1185">Reference proteome</keyword>
<sequence>MVLINQEFHIALSSTRQEAPSFCTNAAPAALVLQRSRRSGVSQRELAAEDGAPGVPRIGRKSGARAAPSALRPPLPPSRWFRCWWGMILTPAAGQSVF</sequence>
<gene>
    <name evidence="2" type="ORF">NDU88_004553</name>
</gene>
<name>A0AAV7RLN8_PLEWA</name>